<dbReference type="InterPro" id="IPR013106">
    <property type="entry name" value="Ig_V-set"/>
</dbReference>
<feature type="domain" description="Ig-like" evidence="11">
    <location>
        <begin position="157"/>
        <end position="233"/>
    </location>
</feature>
<reference evidence="12 13" key="2">
    <citation type="submission" date="2017-04" db="EMBL/GenBank/DDBJ databases">
        <title>CpG methylation of centromeres and impact of large insertions on vertebrate speciation.</title>
        <authorList>
            <person name="Ichikawa K."/>
            <person name="Yoshimura J."/>
            <person name="Morishita S."/>
        </authorList>
    </citation>
    <scope>NUCLEOTIDE SEQUENCE</scope>
    <source>
        <strain evidence="12 13">HNI</strain>
    </source>
</reference>
<dbReference type="CDD" id="cd00099">
    <property type="entry name" value="IgV"/>
    <property type="match status" value="1"/>
</dbReference>
<comment type="subcellular location">
    <subcellularLocation>
        <location evidence="1">Cell membrane</location>
    </subcellularLocation>
</comment>
<keyword evidence="6" id="KW-1015">Disulfide bond</keyword>
<dbReference type="Pfam" id="PF07686">
    <property type="entry name" value="V-set"/>
    <property type="match status" value="2"/>
</dbReference>
<feature type="transmembrane region" description="Helical" evidence="9">
    <location>
        <begin position="257"/>
        <end position="278"/>
    </location>
</feature>
<evidence type="ECO:0000256" key="3">
    <source>
        <dbReference type="ARBA" id="ARBA00022729"/>
    </source>
</evidence>
<keyword evidence="9" id="KW-1133">Transmembrane helix</keyword>
<evidence type="ECO:0000256" key="8">
    <source>
        <dbReference type="SAM" id="MobiDB-lite"/>
    </source>
</evidence>
<organism evidence="12 13">
    <name type="scientific">Oryzias latipes</name>
    <name type="common">Japanese rice fish</name>
    <name type="synonym">Japanese killifish</name>
    <dbReference type="NCBI Taxonomy" id="8090"/>
    <lineage>
        <taxon>Eukaryota</taxon>
        <taxon>Metazoa</taxon>
        <taxon>Chordata</taxon>
        <taxon>Craniata</taxon>
        <taxon>Vertebrata</taxon>
        <taxon>Euteleostomi</taxon>
        <taxon>Actinopterygii</taxon>
        <taxon>Neopterygii</taxon>
        <taxon>Teleostei</taxon>
        <taxon>Neoteleostei</taxon>
        <taxon>Acanthomorphata</taxon>
        <taxon>Ovalentaria</taxon>
        <taxon>Atherinomorphae</taxon>
        <taxon>Beloniformes</taxon>
        <taxon>Adrianichthyidae</taxon>
        <taxon>Oryziinae</taxon>
        <taxon>Oryzias</taxon>
    </lineage>
</organism>
<accession>A0A3P9KWM6</accession>
<reference evidence="12" key="4">
    <citation type="submission" date="2025-09" db="UniProtKB">
        <authorList>
            <consortium name="Ensembl"/>
        </authorList>
    </citation>
    <scope>IDENTIFICATION</scope>
    <source>
        <strain evidence="12">HNI</strain>
    </source>
</reference>
<evidence type="ECO:0000256" key="5">
    <source>
        <dbReference type="ARBA" id="ARBA00023136"/>
    </source>
</evidence>
<dbReference type="SMART" id="SM00409">
    <property type="entry name" value="IG"/>
    <property type="match status" value="2"/>
</dbReference>
<evidence type="ECO:0000259" key="11">
    <source>
        <dbReference type="PROSITE" id="PS50835"/>
    </source>
</evidence>
<dbReference type="InterPro" id="IPR052051">
    <property type="entry name" value="TCR_complex_component"/>
</dbReference>
<dbReference type="InterPro" id="IPR036179">
    <property type="entry name" value="Ig-like_dom_sf"/>
</dbReference>
<reference evidence="12" key="3">
    <citation type="submission" date="2025-08" db="UniProtKB">
        <authorList>
            <consortium name="Ensembl"/>
        </authorList>
    </citation>
    <scope>IDENTIFICATION</scope>
    <source>
        <strain evidence="12">HNI</strain>
    </source>
</reference>
<keyword evidence="4" id="KW-0391">Immunity</keyword>
<evidence type="ECO:0000256" key="1">
    <source>
        <dbReference type="ARBA" id="ARBA00004236"/>
    </source>
</evidence>
<dbReference type="InterPro" id="IPR013783">
    <property type="entry name" value="Ig-like_fold"/>
</dbReference>
<evidence type="ECO:0000256" key="4">
    <source>
        <dbReference type="ARBA" id="ARBA00022859"/>
    </source>
</evidence>
<dbReference type="GO" id="GO:0002376">
    <property type="term" value="P:immune system process"/>
    <property type="evidence" value="ECO:0007669"/>
    <property type="project" value="UniProtKB-KW"/>
</dbReference>
<dbReference type="Gene3D" id="2.60.40.10">
    <property type="entry name" value="Immunoglobulins"/>
    <property type="match status" value="2"/>
</dbReference>
<dbReference type="AlphaFoldDB" id="A0A3P9KWM6"/>
<feature type="chain" id="PRO_5018253951" description="Ig-like domain-containing protein" evidence="10">
    <location>
        <begin position="24"/>
        <end position="329"/>
    </location>
</feature>
<evidence type="ECO:0000313" key="13">
    <source>
        <dbReference type="Proteomes" id="UP000265180"/>
    </source>
</evidence>
<dbReference type="Proteomes" id="UP000265180">
    <property type="component" value="Chromosome 18"/>
</dbReference>
<keyword evidence="2" id="KW-1003">Cell membrane</keyword>
<evidence type="ECO:0000256" key="10">
    <source>
        <dbReference type="SAM" id="SignalP"/>
    </source>
</evidence>
<protein>
    <recommendedName>
        <fullName evidence="11">Ig-like domain-containing protein</fullName>
    </recommendedName>
</protein>
<dbReference type="PANTHER" id="PTHR19433">
    <property type="entry name" value="T-CELL RECEPTOR ALPHA CHAIN V REGION-RELATED"/>
    <property type="match status" value="1"/>
</dbReference>
<keyword evidence="7" id="KW-0325">Glycoprotein</keyword>
<dbReference type="SMART" id="SM00406">
    <property type="entry name" value="IGv"/>
    <property type="match status" value="2"/>
</dbReference>
<dbReference type="PANTHER" id="PTHR19433:SF127">
    <property type="entry name" value="NITR9"/>
    <property type="match status" value="1"/>
</dbReference>
<keyword evidence="5 9" id="KW-0472">Membrane</keyword>
<dbReference type="InterPro" id="IPR003599">
    <property type="entry name" value="Ig_sub"/>
</dbReference>
<keyword evidence="9" id="KW-0812">Transmembrane</keyword>
<dbReference type="SMART" id="SM00408">
    <property type="entry name" value="IGc2"/>
    <property type="match status" value="2"/>
</dbReference>
<keyword evidence="3 10" id="KW-0732">Signal</keyword>
<feature type="region of interest" description="Disordered" evidence="8">
    <location>
        <begin position="283"/>
        <end position="303"/>
    </location>
</feature>
<evidence type="ECO:0000313" key="12">
    <source>
        <dbReference type="Ensembl" id="ENSORLP00020012864.1"/>
    </source>
</evidence>
<evidence type="ECO:0000256" key="9">
    <source>
        <dbReference type="SAM" id="Phobius"/>
    </source>
</evidence>
<proteinExistence type="predicted"/>
<dbReference type="InterPro" id="IPR003598">
    <property type="entry name" value="Ig_sub2"/>
</dbReference>
<dbReference type="Ensembl" id="ENSORLT00020020162.1">
    <property type="protein sequence ID" value="ENSORLP00020012864.1"/>
    <property type="gene ID" value="ENSORLG00020013801.1"/>
</dbReference>
<evidence type="ECO:0000256" key="6">
    <source>
        <dbReference type="ARBA" id="ARBA00023157"/>
    </source>
</evidence>
<dbReference type="GO" id="GO:0005886">
    <property type="term" value="C:plasma membrane"/>
    <property type="evidence" value="ECO:0007669"/>
    <property type="project" value="UniProtKB-SubCell"/>
</dbReference>
<reference key="1">
    <citation type="journal article" date="2007" name="Nature">
        <title>The medaka draft genome and insights into vertebrate genome evolution.</title>
        <authorList>
            <person name="Kasahara M."/>
            <person name="Naruse K."/>
            <person name="Sasaki S."/>
            <person name="Nakatani Y."/>
            <person name="Qu W."/>
            <person name="Ahsan B."/>
            <person name="Yamada T."/>
            <person name="Nagayasu Y."/>
            <person name="Doi K."/>
            <person name="Kasai Y."/>
            <person name="Jindo T."/>
            <person name="Kobayashi D."/>
            <person name="Shimada A."/>
            <person name="Toyoda A."/>
            <person name="Kuroki Y."/>
            <person name="Fujiyama A."/>
            <person name="Sasaki T."/>
            <person name="Shimizu A."/>
            <person name="Asakawa S."/>
            <person name="Shimizu N."/>
            <person name="Hashimoto S."/>
            <person name="Yang J."/>
            <person name="Lee Y."/>
            <person name="Matsushima K."/>
            <person name="Sugano S."/>
            <person name="Sakaizumi M."/>
            <person name="Narita T."/>
            <person name="Ohishi K."/>
            <person name="Haga S."/>
            <person name="Ohta F."/>
            <person name="Nomoto H."/>
            <person name="Nogata K."/>
            <person name="Morishita T."/>
            <person name="Endo T."/>
            <person name="Shin-I T."/>
            <person name="Takeda H."/>
            <person name="Morishita S."/>
            <person name="Kohara Y."/>
        </authorList>
    </citation>
    <scope>NUCLEOTIDE SEQUENCE [LARGE SCALE GENOMIC DNA]</scope>
    <source>
        <strain>Hd-rR</strain>
    </source>
</reference>
<sequence>MTLLVFSGCVTCLLLGTVALSWAQKPSPSLHFQSVHVGDEVTLECVRERTRSYIFFWYKQPLGLKPQLMSEYLDFKKNGTFIDAFKNDPRLKLETDKDKNHLKISNLKLSDSATYYCISSDLYGFKHLEGYILHVKDSTSDIHASMDQSSSENFHAGDSVTLNCTVHTGSCDGEQRVYWFKDSGDSHPGLIYTHGGRNDPCGRKNNTQTHGCVYELHMERLTESHAGIYYCAVVSCGHILFGNGTKLDLTEGSFPPFVYFLSGALAASLIFLTSYAIHKIRTRKSRARNPQDRSTVDSGPDIDGTQDLHYAVLRHSKVYKSRREERRIQ</sequence>
<dbReference type="PROSITE" id="PS50835">
    <property type="entry name" value="IG_LIKE"/>
    <property type="match status" value="2"/>
</dbReference>
<dbReference type="SUPFAM" id="SSF48726">
    <property type="entry name" value="Immunoglobulin"/>
    <property type="match status" value="2"/>
</dbReference>
<evidence type="ECO:0000256" key="2">
    <source>
        <dbReference type="ARBA" id="ARBA00022475"/>
    </source>
</evidence>
<evidence type="ECO:0000256" key="7">
    <source>
        <dbReference type="ARBA" id="ARBA00023180"/>
    </source>
</evidence>
<feature type="domain" description="Ig-like" evidence="11">
    <location>
        <begin position="28"/>
        <end position="117"/>
    </location>
</feature>
<feature type="signal peptide" evidence="10">
    <location>
        <begin position="1"/>
        <end position="23"/>
    </location>
</feature>
<name>A0A3P9KWM6_ORYLA</name>
<dbReference type="InterPro" id="IPR007110">
    <property type="entry name" value="Ig-like_dom"/>
</dbReference>